<evidence type="ECO:0000313" key="2">
    <source>
        <dbReference type="Proteomes" id="UP000501379"/>
    </source>
</evidence>
<dbReference type="EMBL" id="CP053697">
    <property type="protein sequence ID" value="QKE64147.2"/>
    <property type="molecule type" value="Genomic_DNA"/>
</dbReference>
<gene>
    <name evidence="1" type="ORF">HNE05_12575</name>
</gene>
<proteinExistence type="predicted"/>
<name>A0ACD0YHJ1_9GAMM</name>
<keyword evidence="2" id="KW-1185">Reference proteome</keyword>
<accession>A0ACD0YHJ1</accession>
<evidence type="ECO:0000313" key="1">
    <source>
        <dbReference type="EMBL" id="QKE64147.2"/>
    </source>
</evidence>
<protein>
    <submittedName>
        <fullName evidence="1">Ankyrin repeat domain-containing protein</fullName>
    </submittedName>
</protein>
<dbReference type="Proteomes" id="UP000501379">
    <property type="component" value="Chromosome"/>
</dbReference>
<organism evidence="1 2">
    <name type="scientific">Aquipseudomonas campi</name>
    <dbReference type="NCBI Taxonomy" id="2731681"/>
    <lineage>
        <taxon>Bacteria</taxon>
        <taxon>Pseudomonadati</taxon>
        <taxon>Pseudomonadota</taxon>
        <taxon>Gammaproteobacteria</taxon>
        <taxon>Pseudomonadales</taxon>
        <taxon>Pseudomonadaceae</taxon>
        <taxon>Aquipseudomonas</taxon>
    </lineage>
</organism>
<sequence>MSRVLLLSFALFSSLSLADTGAPLPAALDFSHAWFKPTLEQSHSPVCADLLRSTEQAFFSNQSLKDELMPDGLQEQSPSSNSLQLDGQPVYFNTYTHSGCGGGCENYQIVASPIPREHAYWADEEQLDKSPPPSSKPRLFADANQQVFVLSTPDYWQPLDTLLLHKLKADLSWEEICRINVAPSRTQRSDDKQLQATLSSISKLSSTLGPISGGSGNECGSLRPGDLRENSRADAFSALLSRPWGQYSRAHSPEDLGEQFRTDSENLNRWALTGTLEFQAVRNYQAQLTQTTQVLADFYQSHFGWQQGQTRQIAHAALLSAVSSGLAFPSHWNGGYHPFPDSEHALRQAILEKRPITQIRYQGGTVSDLSIAILYPEALSYLLEQGADPNQRNPFGKTPLMYAAQYNQLESARLLLAKGANANATTIWPTDRCTYQLSTRNMTALHYAARYASPELIDLLLEKGAEPFIQSVSTAYQDGRIGTPLDWLRRHNTADAKEPNPHIPATRIAALAQALQVAAPEQLQQRARQLTLQSEKDYAQGNSLQAYQTLLLAREAAPQDARILSNLSLVAFKLGEHGPALEAGQQLLDSSQDAKLLANAWFNQGLVCDAAGGTSYNGKYYCKSGSLYPYYRAAALRATPARQTRLLERLNSRQQKHCTAAYGEQQVRIVWQSDGRRSEHGYVRQTLYVLHPSALPFNAGDIAWQLKNERISPYAAATLALGEWTLSVLESPAFMNEESFQVAGQACALRQDDRK</sequence>
<reference evidence="1" key="1">
    <citation type="submission" date="2020-07" db="EMBL/GenBank/DDBJ databases">
        <title>Nitrate ammonifying Pseudomonas campi sp. nov. isolated from German agricultural grassland.</title>
        <authorList>
            <person name="Timsy T."/>
            <person name="Ulrich A."/>
            <person name="Spanner T."/>
            <person name="Foesel B."/>
            <person name="Kolb S."/>
            <person name="Horn M.A."/>
            <person name="Behrendt U."/>
        </authorList>
    </citation>
    <scope>NUCLEOTIDE SEQUENCE</scope>
    <source>
        <strain evidence="1">S1-A32-2</strain>
    </source>
</reference>